<dbReference type="Proteomes" id="UP000029585">
    <property type="component" value="Unassembled WGS sequence"/>
</dbReference>
<name>A0A096DFS5_FLAPL</name>
<dbReference type="AlphaFoldDB" id="A0A096DFS5"/>
<dbReference type="HOGENOM" id="CLU_3169379_0_0_9"/>
<sequence>MNHNINYIGMVNLLHHLQNVGLVSRKEAGRTAARLRVETGADVIFSP</sequence>
<evidence type="ECO:0000313" key="1">
    <source>
        <dbReference type="EMBL" id="KGF56344.1"/>
    </source>
</evidence>
<evidence type="ECO:0000313" key="2">
    <source>
        <dbReference type="Proteomes" id="UP000029585"/>
    </source>
</evidence>
<proteinExistence type="predicted"/>
<keyword evidence="2" id="KW-1185">Reference proteome</keyword>
<protein>
    <submittedName>
        <fullName evidence="1">Uncharacterized protein</fullName>
    </submittedName>
</protein>
<organism evidence="1 2">
    <name type="scientific">Flavonifractor plautii 1_3_50AFAA</name>
    <dbReference type="NCBI Taxonomy" id="742738"/>
    <lineage>
        <taxon>Bacteria</taxon>
        <taxon>Bacillati</taxon>
        <taxon>Bacillota</taxon>
        <taxon>Clostridia</taxon>
        <taxon>Eubacteriales</taxon>
        <taxon>Oscillospiraceae</taxon>
        <taxon>Flavonifractor</taxon>
    </lineage>
</organism>
<comment type="caution">
    <text evidence="1">The sequence shown here is derived from an EMBL/GenBank/DDBJ whole genome shotgun (WGS) entry which is preliminary data.</text>
</comment>
<reference evidence="1 2" key="1">
    <citation type="submission" date="2011-08" db="EMBL/GenBank/DDBJ databases">
        <title>The Genome Sequence of Clostridium orbiscindens 1_3_50AFAA.</title>
        <authorList>
            <consortium name="The Broad Institute Genome Sequencing Platform"/>
            <person name="Earl A."/>
            <person name="Ward D."/>
            <person name="Feldgarden M."/>
            <person name="Gevers D."/>
            <person name="Daigneault M."/>
            <person name="Strauss J."/>
            <person name="Allen-Vercoe E."/>
            <person name="Young S.K."/>
            <person name="Zeng Q."/>
            <person name="Gargeya S."/>
            <person name="Fitzgerald M."/>
            <person name="Haas B."/>
            <person name="Abouelleil A."/>
            <person name="Alvarado L."/>
            <person name="Arachchi H.M."/>
            <person name="Berlin A."/>
            <person name="Brown A."/>
            <person name="Chapman S.B."/>
            <person name="Chen Z."/>
            <person name="Dunbar C."/>
            <person name="Freedman E."/>
            <person name="Gearin G."/>
            <person name="Gellesch M."/>
            <person name="Goldberg J."/>
            <person name="Griggs A."/>
            <person name="Gujja S."/>
            <person name="Heiman D."/>
            <person name="Howarth C."/>
            <person name="Larson L."/>
            <person name="Lui A."/>
            <person name="MacDonald P.J.P."/>
            <person name="Montmayeur A."/>
            <person name="Murphy C."/>
            <person name="Neiman D."/>
            <person name="Pearson M."/>
            <person name="Priest M."/>
            <person name="Roberts A."/>
            <person name="Saif S."/>
            <person name="Shea T."/>
            <person name="Shenoy N."/>
            <person name="Sisk P."/>
            <person name="Stolte C."/>
            <person name="Sykes S."/>
            <person name="Wortman J."/>
            <person name="Nusbaum C."/>
            <person name="Birren B."/>
        </authorList>
    </citation>
    <scope>NUCLEOTIDE SEQUENCE [LARGE SCALE GENOMIC DNA]</scope>
    <source>
        <strain evidence="1 2">1_3_50AFAA</strain>
    </source>
</reference>
<dbReference type="EMBL" id="ADLO01000043">
    <property type="protein sequence ID" value="KGF56344.1"/>
    <property type="molecule type" value="Genomic_DNA"/>
</dbReference>
<gene>
    <name evidence="1" type="ORF">HMPREF9460_01120</name>
</gene>
<accession>A0A096DFS5</accession>